<keyword evidence="2" id="KW-1185">Reference proteome</keyword>
<dbReference type="EMBL" id="KV425942">
    <property type="protein sequence ID" value="KZV96488.1"/>
    <property type="molecule type" value="Genomic_DNA"/>
</dbReference>
<dbReference type="AlphaFoldDB" id="A0A165KKK3"/>
<organism evidence="1 2">
    <name type="scientific">Exidia glandulosa HHB12029</name>
    <dbReference type="NCBI Taxonomy" id="1314781"/>
    <lineage>
        <taxon>Eukaryota</taxon>
        <taxon>Fungi</taxon>
        <taxon>Dikarya</taxon>
        <taxon>Basidiomycota</taxon>
        <taxon>Agaricomycotina</taxon>
        <taxon>Agaricomycetes</taxon>
        <taxon>Auriculariales</taxon>
        <taxon>Exidiaceae</taxon>
        <taxon>Exidia</taxon>
    </lineage>
</organism>
<evidence type="ECO:0000313" key="1">
    <source>
        <dbReference type="EMBL" id="KZV96488.1"/>
    </source>
</evidence>
<proteinExistence type="predicted"/>
<evidence type="ECO:0000313" key="2">
    <source>
        <dbReference type="Proteomes" id="UP000077266"/>
    </source>
</evidence>
<reference evidence="1 2" key="1">
    <citation type="journal article" date="2016" name="Mol. Biol. Evol.">
        <title>Comparative Genomics of Early-Diverging Mushroom-Forming Fungi Provides Insights into the Origins of Lignocellulose Decay Capabilities.</title>
        <authorList>
            <person name="Nagy L.G."/>
            <person name="Riley R."/>
            <person name="Tritt A."/>
            <person name="Adam C."/>
            <person name="Daum C."/>
            <person name="Floudas D."/>
            <person name="Sun H."/>
            <person name="Yadav J.S."/>
            <person name="Pangilinan J."/>
            <person name="Larsson K.H."/>
            <person name="Matsuura K."/>
            <person name="Barry K."/>
            <person name="Labutti K."/>
            <person name="Kuo R."/>
            <person name="Ohm R.A."/>
            <person name="Bhattacharya S.S."/>
            <person name="Shirouzu T."/>
            <person name="Yoshinaga Y."/>
            <person name="Martin F.M."/>
            <person name="Grigoriev I.V."/>
            <person name="Hibbett D.S."/>
        </authorList>
    </citation>
    <scope>NUCLEOTIDE SEQUENCE [LARGE SCALE GENOMIC DNA]</scope>
    <source>
        <strain evidence="1 2">HHB12029</strain>
    </source>
</reference>
<dbReference type="InterPro" id="IPR036047">
    <property type="entry name" value="F-box-like_dom_sf"/>
</dbReference>
<dbReference type="OrthoDB" id="2269034at2759"/>
<dbReference type="SUPFAM" id="SSF81383">
    <property type="entry name" value="F-box domain"/>
    <property type="match status" value="1"/>
</dbReference>
<name>A0A165KKK3_EXIGL</name>
<gene>
    <name evidence="1" type="ORF">EXIGLDRAFT_424610</name>
</gene>
<dbReference type="Gene3D" id="1.20.1280.50">
    <property type="match status" value="1"/>
</dbReference>
<protein>
    <submittedName>
        <fullName evidence="1">Uncharacterized protein</fullName>
    </submittedName>
</protein>
<dbReference type="Proteomes" id="UP000077266">
    <property type="component" value="Unassembled WGS sequence"/>
</dbReference>
<sequence length="257" mass="29329">MLQSRGLALKDRITFNDKLLDQYRDRVAQLTAAHSQAQKRFVTAQTELAIATTELDDTLAHYQLLRDETEELRSSIMTTPLPPWLMQTFPEELLRAIFLRALQASGGWEPVMTWKDALPRMEAPFVLASVCRRWRSIAVDSPDLWTFICPPPVRPHKMHLTASCTQLLLLRSGSAPLDVACLYPSNEVFTIVFEHRERVRKLALNLGQIAIKSTLGRIRYPMPLLEHISLFSDAQQAEGEWPHPRYLTFAPALTRGK</sequence>
<accession>A0A165KKK3</accession>
<dbReference type="InParanoid" id="A0A165KKK3"/>